<organism evidence="1 2">
    <name type="scientific">Penicillium rubens (strain ATCC 28089 / DSM 1075 / NRRL 1951 / Wisconsin 54-1255)</name>
    <name type="common">Penicillium chrysogenum</name>
    <dbReference type="NCBI Taxonomy" id="500485"/>
    <lineage>
        <taxon>Eukaryota</taxon>
        <taxon>Fungi</taxon>
        <taxon>Dikarya</taxon>
        <taxon>Ascomycota</taxon>
        <taxon>Pezizomycotina</taxon>
        <taxon>Eurotiomycetes</taxon>
        <taxon>Eurotiomycetidae</taxon>
        <taxon>Eurotiales</taxon>
        <taxon>Aspergillaceae</taxon>
        <taxon>Penicillium</taxon>
        <taxon>Penicillium chrysogenum species complex</taxon>
    </lineage>
</organism>
<reference evidence="1 2" key="1">
    <citation type="journal article" date="2008" name="Nat. Biotechnol.">
        <title>Genome sequencing and analysis of the filamentous fungus Penicillium chrysogenum.</title>
        <authorList>
            <person name="van den Berg M.A."/>
            <person name="Albang R."/>
            <person name="Albermann K."/>
            <person name="Badger J.H."/>
            <person name="Daran J.-M."/>
            <person name="Driessen A.J.M."/>
            <person name="Garcia-Estrada C."/>
            <person name="Fedorova N.D."/>
            <person name="Harris D.M."/>
            <person name="Heijne W.H.M."/>
            <person name="Joardar V.S."/>
            <person name="Kiel J.A.K.W."/>
            <person name="Kovalchuk A."/>
            <person name="Martin J.F."/>
            <person name="Nierman W.C."/>
            <person name="Nijland J.G."/>
            <person name="Pronk J.T."/>
            <person name="Roubos J.A."/>
            <person name="van der Klei I.J."/>
            <person name="van Peij N.N.M.E."/>
            <person name="Veenhuis M."/>
            <person name="von Doehren H."/>
            <person name="Wagner C."/>
            <person name="Wortman J.R."/>
            <person name="Bovenberg R.A.L."/>
        </authorList>
    </citation>
    <scope>NUCLEOTIDE SEQUENCE [LARGE SCALE GENOMIC DNA]</scope>
    <source>
        <strain evidence="2">ATCC 28089 / DSM 1075 / NRRL 1951 / Wisconsin 54-1255</strain>
    </source>
</reference>
<dbReference type="AlphaFoldDB" id="B6H3Z6"/>
<evidence type="ECO:0000313" key="1">
    <source>
        <dbReference type="EMBL" id="CAP92116.1"/>
    </source>
</evidence>
<evidence type="ECO:0000313" key="2">
    <source>
        <dbReference type="Proteomes" id="UP000000724"/>
    </source>
</evidence>
<accession>B6H3Z6</accession>
<dbReference type="VEuPathDB" id="FungiDB:PCH_Pc13g10470"/>
<gene>
    <name evidence="1" type="ORF">Pc13g10470</name>
    <name evidence="1" type="ORF">PCH_Pc13g10470</name>
</gene>
<dbReference type="Proteomes" id="UP000000724">
    <property type="component" value="Contig Pc00c13"/>
</dbReference>
<dbReference type="HOGENOM" id="CLU_1360819_0_0_1"/>
<name>B6H3Z6_PENRW</name>
<sequence length="201" mass="23388">MESSMIFADIKDGGYGELFGECKSWMTCRYIRAKRKLKPVSPISESDGIRGPLRNSERGWTSETVLILTAIARANVCVETGISYSSRRLSAHIKVMIIDEQFYITPEVGLRLFKTLGPRYPLWCLNARIHFKFFFLWRTWHRGPEHWFCRVQFSSSWISDPKDTKRFDILTLRGEKENVANRMLKQITLESLELEAGTCIR</sequence>
<protein>
    <submittedName>
        <fullName evidence="1">Uncharacterized protein</fullName>
    </submittedName>
</protein>
<proteinExistence type="predicted"/>
<keyword evidence="2" id="KW-1185">Reference proteome</keyword>
<dbReference type="EMBL" id="AM920428">
    <property type="protein sequence ID" value="CAP92116.1"/>
    <property type="molecule type" value="Genomic_DNA"/>
</dbReference>